<dbReference type="EMBL" id="JBHSPA010000027">
    <property type="protein sequence ID" value="MFC5827055.1"/>
    <property type="molecule type" value="Genomic_DNA"/>
</dbReference>
<evidence type="ECO:0000313" key="11">
    <source>
        <dbReference type="Proteomes" id="UP001596058"/>
    </source>
</evidence>
<dbReference type="CDD" id="cd00712">
    <property type="entry name" value="AsnB"/>
    <property type="match status" value="1"/>
</dbReference>
<name>A0ABW1CQ91_9ACTN</name>
<dbReference type="InterPro" id="IPR029055">
    <property type="entry name" value="Ntn_hydrolases_N"/>
</dbReference>
<evidence type="ECO:0000256" key="2">
    <source>
        <dbReference type="ARBA" id="ARBA00005752"/>
    </source>
</evidence>
<evidence type="ECO:0000256" key="1">
    <source>
        <dbReference type="ARBA" id="ARBA00005187"/>
    </source>
</evidence>
<evidence type="ECO:0000259" key="9">
    <source>
        <dbReference type="PROSITE" id="PS51278"/>
    </source>
</evidence>
<keyword evidence="6" id="KW-0061">Asparagine biosynthesis</keyword>
<dbReference type="InterPro" id="IPR033738">
    <property type="entry name" value="AsnB_N"/>
</dbReference>
<dbReference type="NCBIfam" id="TIGR01536">
    <property type="entry name" value="asn_synth_AEB"/>
    <property type="match status" value="1"/>
</dbReference>
<evidence type="ECO:0000256" key="5">
    <source>
        <dbReference type="ARBA" id="ARBA00022840"/>
    </source>
</evidence>
<protein>
    <recommendedName>
        <fullName evidence="3">asparagine synthase (glutamine-hydrolyzing)</fullName>
        <ecNumber evidence="3">6.3.5.4</ecNumber>
    </recommendedName>
</protein>
<keyword evidence="10" id="KW-0436">Ligase</keyword>
<dbReference type="PANTHER" id="PTHR43284:SF1">
    <property type="entry name" value="ASPARAGINE SYNTHETASE"/>
    <property type="match status" value="1"/>
</dbReference>
<gene>
    <name evidence="10" type="primary">asnB</name>
    <name evidence="10" type="ORF">ACFPZ3_24550</name>
</gene>
<dbReference type="InterPro" id="IPR014729">
    <property type="entry name" value="Rossmann-like_a/b/a_fold"/>
</dbReference>
<dbReference type="RefSeq" id="WP_379516556.1">
    <property type="nucleotide sequence ID" value="NZ_JBHSPA010000027.1"/>
</dbReference>
<dbReference type="Pfam" id="PF13537">
    <property type="entry name" value="GATase_7"/>
    <property type="match status" value="1"/>
</dbReference>
<evidence type="ECO:0000256" key="8">
    <source>
        <dbReference type="ARBA" id="ARBA00048741"/>
    </source>
</evidence>
<comment type="pathway">
    <text evidence="1">Amino-acid biosynthesis; L-asparagine biosynthesis; L-asparagine from L-aspartate (L-Gln route): step 1/1.</text>
</comment>
<dbReference type="PIRSF" id="PIRSF001589">
    <property type="entry name" value="Asn_synthetase_glu-h"/>
    <property type="match status" value="1"/>
</dbReference>
<dbReference type="InterPro" id="IPR017932">
    <property type="entry name" value="GATase_2_dom"/>
</dbReference>
<proteinExistence type="inferred from homology"/>
<dbReference type="Pfam" id="PF00733">
    <property type="entry name" value="Asn_synthase"/>
    <property type="match status" value="1"/>
</dbReference>
<dbReference type="PANTHER" id="PTHR43284">
    <property type="entry name" value="ASPARAGINE SYNTHETASE (GLUTAMINE-HYDROLYZING)"/>
    <property type="match status" value="1"/>
</dbReference>
<keyword evidence="7" id="KW-0315">Glutamine amidotransferase</keyword>
<evidence type="ECO:0000256" key="3">
    <source>
        <dbReference type="ARBA" id="ARBA00012737"/>
    </source>
</evidence>
<evidence type="ECO:0000256" key="6">
    <source>
        <dbReference type="ARBA" id="ARBA00022888"/>
    </source>
</evidence>
<sequence length="615" mass="69130">MCGIAGWVSYDRDLTGERDTITAMTATLEYRGPDAGGVWTCVRAALGHRRLSIIDLEGGRQPMAAGDDGLPVMTYNGEVYNYRELREELRELGHEFRTASDSEVVLRAYLEWGEDFADRLDGIFALAIWDPRTEELLLVRDRMGVKPLYYYPTRDGVLFGSEPKTILAHDEAEAVIDADGLREIFTIVKTPGHGVFRGMHEVRPATVMRFSREGRTEHRYWRLEAKEHTDDLDTTIATVRELLADIVERQLVADVPVGTLLSGGLDSSAITALAAAALARKGVEQPLKAFSVDFKGHETRFQANVQWEDPDTPFAVEVAEHVGAEHIIVELDNTEILDPEVRRSVLRAQDLPVSTGDMEYSLLVLCRALKEEMTVALSGEAADELFGGYTWFHDRDAVESDTFPWHSPFRKAGGIGALRDIGLWERLGLEAYVKHRYTQALEEVPRLPGESGLEARMRELTFLNLTRWENFLLDRKDRISMAASLEVRVPFTDHKLVEYVYNTPWAMKNFDGREKSLLRAAMRGVLPDSVLDRKKNPYPSTQDTGYEKALREQLGDIVAEGGPVLQLASEAEIRTLLDAPQGAYSMGGPWSARAVIERLIEFNTWVTLYGVRVEL</sequence>
<dbReference type="SUPFAM" id="SSF56235">
    <property type="entry name" value="N-terminal nucleophile aminohydrolases (Ntn hydrolases)"/>
    <property type="match status" value="1"/>
</dbReference>
<dbReference type="GO" id="GO:0004066">
    <property type="term" value="F:asparagine synthase (glutamine-hydrolyzing) activity"/>
    <property type="evidence" value="ECO:0007669"/>
    <property type="project" value="UniProtKB-EC"/>
</dbReference>
<dbReference type="SUPFAM" id="SSF52402">
    <property type="entry name" value="Adenine nucleotide alpha hydrolases-like"/>
    <property type="match status" value="1"/>
</dbReference>
<dbReference type="InterPro" id="IPR051786">
    <property type="entry name" value="ASN_synthetase/amidase"/>
</dbReference>
<keyword evidence="6" id="KW-0028">Amino-acid biosynthesis</keyword>
<dbReference type="Proteomes" id="UP001596058">
    <property type="component" value="Unassembled WGS sequence"/>
</dbReference>
<organism evidence="10 11">
    <name type="scientific">Nonomuraea insulae</name>
    <dbReference type="NCBI Taxonomy" id="1616787"/>
    <lineage>
        <taxon>Bacteria</taxon>
        <taxon>Bacillati</taxon>
        <taxon>Actinomycetota</taxon>
        <taxon>Actinomycetes</taxon>
        <taxon>Streptosporangiales</taxon>
        <taxon>Streptosporangiaceae</taxon>
        <taxon>Nonomuraea</taxon>
    </lineage>
</organism>
<feature type="domain" description="Glutamine amidotransferase type-2" evidence="9">
    <location>
        <begin position="2"/>
        <end position="213"/>
    </location>
</feature>
<dbReference type="Gene3D" id="3.40.50.620">
    <property type="entry name" value="HUPs"/>
    <property type="match status" value="1"/>
</dbReference>
<dbReference type="CDD" id="cd01991">
    <property type="entry name" value="Asn_synthase_B_C"/>
    <property type="match status" value="1"/>
</dbReference>
<comment type="caution">
    <text evidence="10">The sequence shown here is derived from an EMBL/GenBank/DDBJ whole genome shotgun (WGS) entry which is preliminary data.</text>
</comment>
<keyword evidence="11" id="KW-1185">Reference proteome</keyword>
<evidence type="ECO:0000256" key="7">
    <source>
        <dbReference type="ARBA" id="ARBA00022962"/>
    </source>
</evidence>
<dbReference type="Gene3D" id="3.60.20.10">
    <property type="entry name" value="Glutamine Phosphoribosylpyrophosphate, subunit 1, domain 1"/>
    <property type="match status" value="1"/>
</dbReference>
<comment type="catalytic activity">
    <reaction evidence="8">
        <text>L-aspartate + L-glutamine + ATP + H2O = L-asparagine + L-glutamate + AMP + diphosphate + H(+)</text>
        <dbReference type="Rhea" id="RHEA:12228"/>
        <dbReference type="ChEBI" id="CHEBI:15377"/>
        <dbReference type="ChEBI" id="CHEBI:15378"/>
        <dbReference type="ChEBI" id="CHEBI:29985"/>
        <dbReference type="ChEBI" id="CHEBI:29991"/>
        <dbReference type="ChEBI" id="CHEBI:30616"/>
        <dbReference type="ChEBI" id="CHEBI:33019"/>
        <dbReference type="ChEBI" id="CHEBI:58048"/>
        <dbReference type="ChEBI" id="CHEBI:58359"/>
        <dbReference type="ChEBI" id="CHEBI:456215"/>
        <dbReference type="EC" id="6.3.5.4"/>
    </reaction>
</comment>
<keyword evidence="5" id="KW-0067">ATP-binding</keyword>
<dbReference type="PROSITE" id="PS51278">
    <property type="entry name" value="GATASE_TYPE_2"/>
    <property type="match status" value="1"/>
</dbReference>
<reference evidence="11" key="1">
    <citation type="journal article" date="2019" name="Int. J. Syst. Evol. Microbiol.">
        <title>The Global Catalogue of Microorganisms (GCM) 10K type strain sequencing project: providing services to taxonomists for standard genome sequencing and annotation.</title>
        <authorList>
            <consortium name="The Broad Institute Genomics Platform"/>
            <consortium name="The Broad Institute Genome Sequencing Center for Infectious Disease"/>
            <person name="Wu L."/>
            <person name="Ma J."/>
        </authorList>
    </citation>
    <scope>NUCLEOTIDE SEQUENCE [LARGE SCALE GENOMIC DNA]</scope>
    <source>
        <strain evidence="11">CCUG 53903</strain>
    </source>
</reference>
<evidence type="ECO:0000256" key="4">
    <source>
        <dbReference type="ARBA" id="ARBA00022741"/>
    </source>
</evidence>
<accession>A0ABW1CQ91</accession>
<comment type="similarity">
    <text evidence="2">Belongs to the asparagine synthetase family.</text>
</comment>
<evidence type="ECO:0000313" key="10">
    <source>
        <dbReference type="EMBL" id="MFC5827055.1"/>
    </source>
</evidence>
<keyword evidence="4" id="KW-0547">Nucleotide-binding</keyword>
<dbReference type="InterPro" id="IPR006426">
    <property type="entry name" value="Asn_synth_AEB"/>
</dbReference>
<dbReference type="InterPro" id="IPR001962">
    <property type="entry name" value="Asn_synthase"/>
</dbReference>
<dbReference type="EC" id="6.3.5.4" evidence="3"/>